<dbReference type="EMBL" id="MAEL01000005">
    <property type="protein sequence ID" value="KAF1305856.1"/>
    <property type="molecule type" value="Genomic_DNA"/>
</dbReference>
<sequence length="119" mass="13302">MRWVIKQSDLDTIKEQYGEEMSIVGYADEYKLFAIPIPKMYVVLMDSQKIQLIQLTMNMDVKQVETISIADIQEVKVSGAVIKKVVITTNSGKIKLSVKPHAVGIQASQKALLKALHSL</sequence>
<gene>
    <name evidence="1" type="ORF">BAU17_13090</name>
</gene>
<keyword evidence="2" id="KW-1185">Reference proteome</keyword>
<protein>
    <recommendedName>
        <fullName evidence="3">YokE-like PH domain-containing protein</fullName>
    </recommendedName>
</protein>
<evidence type="ECO:0000313" key="1">
    <source>
        <dbReference type="EMBL" id="KAF1305856.1"/>
    </source>
</evidence>
<evidence type="ECO:0008006" key="3">
    <source>
        <dbReference type="Google" id="ProtNLM"/>
    </source>
</evidence>
<accession>A0ABQ6Z2V2</accession>
<name>A0ABQ6Z2V2_9ENTE</name>
<dbReference type="Proteomes" id="UP000782705">
    <property type="component" value="Unassembled WGS sequence"/>
</dbReference>
<dbReference type="RefSeq" id="WP_161900976.1">
    <property type="nucleotide sequence ID" value="NZ_MAEL01000005.1"/>
</dbReference>
<evidence type="ECO:0000313" key="2">
    <source>
        <dbReference type="Proteomes" id="UP000782705"/>
    </source>
</evidence>
<organism evidence="1 2">
    <name type="scientific">Candidatus Enterococcus willemsii</name>
    <dbReference type="NCBI Taxonomy" id="1857215"/>
    <lineage>
        <taxon>Bacteria</taxon>
        <taxon>Bacillati</taxon>
        <taxon>Bacillota</taxon>
        <taxon>Bacilli</taxon>
        <taxon>Lactobacillales</taxon>
        <taxon>Enterococcaceae</taxon>
        <taxon>Enterococcus</taxon>
    </lineage>
</organism>
<comment type="caution">
    <text evidence="1">The sequence shown here is derived from an EMBL/GenBank/DDBJ whole genome shotgun (WGS) entry which is preliminary data.</text>
</comment>
<proteinExistence type="predicted"/>
<reference evidence="1 2" key="1">
    <citation type="submission" date="2016-06" db="EMBL/GenBank/DDBJ databases">
        <title>Four novel species of enterococci isolated from chicken manure.</title>
        <authorList>
            <person name="Van Tyne D."/>
        </authorList>
    </citation>
    <scope>NUCLEOTIDE SEQUENCE [LARGE SCALE GENOMIC DNA]</scope>
    <source>
        <strain evidence="1 2">CU12B</strain>
    </source>
</reference>